<evidence type="ECO:0000256" key="1">
    <source>
        <dbReference type="ARBA" id="ARBA00022630"/>
    </source>
</evidence>
<dbReference type="EMBL" id="FUXB01000053">
    <property type="protein sequence ID" value="SKA29868.1"/>
    <property type="molecule type" value="Genomic_DNA"/>
</dbReference>
<keyword evidence="3" id="KW-0472">Membrane</keyword>
<sequence length="61" mass="6289">MLSIILGVVMFTIIVLALVLVILFAKSKLVPTGDITISINGEPDKAIITQPGGKLLSALAG</sequence>
<proteinExistence type="predicted"/>
<keyword evidence="3" id="KW-0812">Transmembrane</keyword>
<accession>A0A1T4SPQ8</accession>
<name>A0A1T4SPQ8_VIBCI</name>
<evidence type="ECO:0000256" key="3">
    <source>
        <dbReference type="SAM" id="Phobius"/>
    </source>
</evidence>
<feature type="transmembrane region" description="Helical" evidence="3">
    <location>
        <begin position="6"/>
        <end position="25"/>
    </location>
</feature>
<keyword evidence="1" id="KW-0285">Flavoprotein</keyword>
<dbReference type="PANTHER" id="PTHR43644:SF1">
    <property type="entry name" value="NAD(P)H-FLAVIN REDUCTASE"/>
    <property type="match status" value="1"/>
</dbReference>
<dbReference type="AlphaFoldDB" id="A0A1T4SPQ8"/>
<evidence type="ECO:0000313" key="5">
    <source>
        <dbReference type="Proteomes" id="UP000190834"/>
    </source>
</evidence>
<dbReference type="PANTHER" id="PTHR43644">
    <property type="entry name" value="NA(+)-TRANSLOCATING NADH-QUINONE REDUCTASE SUBUNIT"/>
    <property type="match status" value="1"/>
</dbReference>
<reference evidence="5" key="1">
    <citation type="submission" date="2017-02" db="EMBL/GenBank/DDBJ databases">
        <authorList>
            <person name="Varghese N."/>
            <person name="Submissions S."/>
        </authorList>
    </citation>
    <scope>NUCLEOTIDE SEQUENCE [LARGE SCALE GENOMIC DNA]</scope>
    <source>
        <strain evidence="5">DSM 19608</strain>
    </source>
</reference>
<feature type="non-terminal residue" evidence="4">
    <location>
        <position position="61"/>
    </location>
</feature>
<keyword evidence="4" id="KW-0830">Ubiquinone</keyword>
<keyword evidence="3" id="KW-1133">Transmembrane helix</keyword>
<evidence type="ECO:0000313" key="4">
    <source>
        <dbReference type="EMBL" id="SKA29868.1"/>
    </source>
</evidence>
<organism evidence="4 5">
    <name type="scientific">Vibrio cincinnatiensis DSM 19608</name>
    <dbReference type="NCBI Taxonomy" id="1123491"/>
    <lineage>
        <taxon>Bacteria</taxon>
        <taxon>Pseudomonadati</taxon>
        <taxon>Pseudomonadota</taxon>
        <taxon>Gammaproteobacteria</taxon>
        <taxon>Vibrionales</taxon>
        <taxon>Vibrionaceae</taxon>
        <taxon>Vibrio</taxon>
    </lineage>
</organism>
<keyword evidence="2" id="KW-0274">FAD</keyword>
<dbReference type="Proteomes" id="UP000190834">
    <property type="component" value="Unassembled WGS sequence"/>
</dbReference>
<keyword evidence="5" id="KW-1185">Reference proteome</keyword>
<gene>
    <name evidence="4" type="ORF">SAMN02745782_03387</name>
</gene>
<dbReference type="STRING" id="1123491.SAMN02745782_03387"/>
<evidence type="ECO:0000256" key="2">
    <source>
        <dbReference type="ARBA" id="ARBA00022827"/>
    </source>
</evidence>
<protein>
    <submittedName>
        <fullName evidence="4">Na+-transporting NADH:ubiquinone oxidoreductase subunit F</fullName>
    </submittedName>
</protein>